<dbReference type="GO" id="GO:0016020">
    <property type="term" value="C:membrane"/>
    <property type="evidence" value="ECO:0007669"/>
    <property type="project" value="InterPro"/>
</dbReference>
<evidence type="ECO:0000256" key="2">
    <source>
        <dbReference type="SAM" id="Phobius"/>
    </source>
</evidence>
<sequence length="103" mass="11578">MELTFGQAILAYFVSPLLTLLTIVVFVNVIMSWLVAFNVVNAHNQFVRMVWQTTEAIVAPLLAPIRRILPPLGGMDLSPIVLLLLIAFVRNYIVGQVLWRLFG</sequence>
<keyword evidence="2" id="KW-1133">Transmembrane helix</keyword>
<organism evidence="3 4">
    <name type="scientific">Marinicauda pacifica</name>
    <dbReference type="NCBI Taxonomy" id="1133559"/>
    <lineage>
        <taxon>Bacteria</taxon>
        <taxon>Pseudomonadati</taxon>
        <taxon>Pseudomonadota</taxon>
        <taxon>Alphaproteobacteria</taxon>
        <taxon>Maricaulales</taxon>
        <taxon>Maricaulaceae</taxon>
        <taxon>Marinicauda</taxon>
    </lineage>
</organism>
<accession>A0A4S2HBH7</accession>
<keyword evidence="4" id="KW-1185">Reference proteome</keyword>
<gene>
    <name evidence="3" type="ORF">E5162_09380</name>
</gene>
<dbReference type="InterPro" id="IPR003425">
    <property type="entry name" value="CCB3/YggT"/>
</dbReference>
<evidence type="ECO:0000256" key="1">
    <source>
        <dbReference type="ARBA" id="ARBA00010894"/>
    </source>
</evidence>
<feature type="transmembrane region" description="Helical" evidence="2">
    <location>
        <begin position="81"/>
        <end position="102"/>
    </location>
</feature>
<keyword evidence="2" id="KW-0812">Transmembrane</keyword>
<dbReference type="OrthoDB" id="9814445at2"/>
<dbReference type="Proteomes" id="UP000305451">
    <property type="component" value="Unassembled WGS sequence"/>
</dbReference>
<name>A0A4S2HBH7_9PROT</name>
<comment type="caution">
    <text evidence="3">The sequence shown here is derived from an EMBL/GenBank/DDBJ whole genome shotgun (WGS) entry which is preliminary data.</text>
</comment>
<dbReference type="PANTHER" id="PTHR33219">
    <property type="entry name" value="YLMG HOMOLOG PROTEIN 2, CHLOROPLASTIC"/>
    <property type="match status" value="1"/>
</dbReference>
<dbReference type="AlphaFoldDB" id="A0A4S2HBH7"/>
<keyword evidence="2" id="KW-0472">Membrane</keyword>
<evidence type="ECO:0000313" key="4">
    <source>
        <dbReference type="Proteomes" id="UP000305451"/>
    </source>
</evidence>
<proteinExistence type="inferred from homology"/>
<reference evidence="3 4" key="1">
    <citation type="journal article" date="2013" name="Int. J. Syst. Evol. Microbiol.">
        <title>Marinicauda pacifica gen. nov., sp. nov., a prosthecate alphaproteobacterium of the family Hyphomonadaceae isolated from deep seawater.</title>
        <authorList>
            <person name="Zhang X.Y."/>
            <person name="Li G.W."/>
            <person name="Wang C.S."/>
            <person name="Zhang Y.J."/>
            <person name="Xu X.W."/>
            <person name="Li H."/>
            <person name="Liu A."/>
            <person name="Liu C."/>
            <person name="Xie B.B."/>
            <person name="Qin Q.L."/>
            <person name="Xu Z."/>
            <person name="Chen X.L."/>
            <person name="Zhou B.C."/>
            <person name="Zhang Y.Z."/>
        </authorList>
    </citation>
    <scope>NUCLEOTIDE SEQUENCE [LARGE SCALE GENOMIC DNA]</scope>
    <source>
        <strain evidence="3 4">P-1 km-3</strain>
    </source>
</reference>
<dbReference type="PANTHER" id="PTHR33219:SF14">
    <property type="entry name" value="PROTEIN COFACTOR ASSEMBLY OF COMPLEX C SUBUNIT B CCB3, CHLOROPLASTIC-RELATED"/>
    <property type="match status" value="1"/>
</dbReference>
<feature type="transmembrane region" description="Helical" evidence="2">
    <location>
        <begin position="12"/>
        <end position="37"/>
    </location>
</feature>
<protein>
    <submittedName>
        <fullName evidence="3">YggT family protein</fullName>
    </submittedName>
</protein>
<dbReference type="Pfam" id="PF02325">
    <property type="entry name" value="CCB3_YggT"/>
    <property type="match status" value="1"/>
</dbReference>
<evidence type="ECO:0000313" key="3">
    <source>
        <dbReference type="EMBL" id="TGY93256.1"/>
    </source>
</evidence>
<dbReference type="EMBL" id="SRXV01000002">
    <property type="protein sequence ID" value="TGY93256.1"/>
    <property type="molecule type" value="Genomic_DNA"/>
</dbReference>
<comment type="similarity">
    <text evidence="1">Belongs to the YggT family.</text>
</comment>
<dbReference type="RefSeq" id="WP_135944975.1">
    <property type="nucleotide sequence ID" value="NZ_BMEI01000002.1"/>
</dbReference>